<reference evidence="2 3" key="1">
    <citation type="submission" date="2017-09" db="EMBL/GenBank/DDBJ databases">
        <title>Depth-based differentiation of microbial function through sediment-hosted aquifers and enrichment of novel symbionts in the deep terrestrial subsurface.</title>
        <authorList>
            <person name="Probst A.J."/>
            <person name="Ladd B."/>
            <person name="Jarett J.K."/>
            <person name="Geller-Mcgrath D.E."/>
            <person name="Sieber C.M."/>
            <person name="Emerson J.B."/>
            <person name="Anantharaman K."/>
            <person name="Thomas B.C."/>
            <person name="Malmstrom R."/>
            <person name="Stieglmeier M."/>
            <person name="Klingl A."/>
            <person name="Woyke T."/>
            <person name="Ryan C.M."/>
            <person name="Banfield J.F."/>
        </authorList>
    </citation>
    <scope>NUCLEOTIDE SEQUENCE [LARGE SCALE GENOMIC DNA]</scope>
    <source>
        <strain evidence="2">CG07_land_8_20_14_0_80_42_15</strain>
    </source>
</reference>
<organism evidence="2 3">
    <name type="scientific">Candidatus Aquitaenariimonas noxiae</name>
    <dbReference type="NCBI Taxonomy" id="1974741"/>
    <lineage>
        <taxon>Bacteria</taxon>
        <taxon>Pseudomonadati</taxon>
        <taxon>Candidatus Omnitrophota</taxon>
        <taxon>Candidatus Aquitaenariimonas</taxon>
    </lineage>
</organism>
<dbReference type="InterPro" id="IPR049279">
    <property type="entry name" value="DUF3108-like"/>
</dbReference>
<dbReference type="EMBL" id="PEWV01000003">
    <property type="protein sequence ID" value="PIU42449.1"/>
    <property type="molecule type" value="Genomic_DNA"/>
</dbReference>
<comment type="caution">
    <text evidence="2">The sequence shown here is derived from an EMBL/GenBank/DDBJ whole genome shotgun (WGS) entry which is preliminary data.</text>
</comment>
<evidence type="ECO:0000259" key="1">
    <source>
        <dbReference type="Pfam" id="PF21347"/>
    </source>
</evidence>
<dbReference type="AlphaFoldDB" id="A0A2J0KXG1"/>
<accession>A0A2J0KXG1</accession>
<name>A0A2J0KXG1_9BACT</name>
<dbReference type="Proteomes" id="UP000230052">
    <property type="component" value="Unassembled WGS sequence"/>
</dbReference>
<proteinExistence type="predicted"/>
<protein>
    <recommendedName>
        <fullName evidence="1">DUF3108 domain-containing protein</fullName>
    </recommendedName>
</protein>
<feature type="domain" description="DUF3108" evidence="1">
    <location>
        <begin position="128"/>
        <end position="172"/>
    </location>
</feature>
<dbReference type="Gene3D" id="2.40.360.20">
    <property type="match status" value="1"/>
</dbReference>
<gene>
    <name evidence="2" type="ORF">COS99_00160</name>
</gene>
<evidence type="ECO:0000313" key="3">
    <source>
        <dbReference type="Proteomes" id="UP000230052"/>
    </source>
</evidence>
<dbReference type="Pfam" id="PF21347">
    <property type="entry name" value="DUF3108_like"/>
    <property type="match status" value="1"/>
</dbReference>
<sequence length="193" mass="22259">MKMLRLTLVFVSVFFFFHLTTGVARIVDDVSIREGDILVYHHEIEDQGLAHDFALPFVPANSRIEISEIHNDYINEKVKIGKTRWDRTEKVSSKEDGLLYGFPLRVGLKWGQDPAMPKRNDNMYCYYVERMENVTVPAGTFKSCFKIIYDTCPDTNTEWYCPGVGIVKSEYHHHGTITNELVELAKIVHRGSK</sequence>
<evidence type="ECO:0000313" key="2">
    <source>
        <dbReference type="EMBL" id="PIU42449.1"/>
    </source>
</evidence>